<reference evidence="22 23" key="1">
    <citation type="submission" date="2018-12" db="EMBL/GenBank/DDBJ databases">
        <title>Pseudomonas aeruginosa Diversity Panel.</title>
        <authorList>
            <person name="Snesrud E."/>
            <person name="Mcgann P."/>
        </authorList>
    </citation>
    <scope>NUCLEOTIDE SEQUENCE [LARGE SCALE GENOMIC DNA]</scope>
    <source>
        <strain evidence="22 23">MRSN6241</strain>
    </source>
</reference>
<keyword evidence="13" id="KW-0564">Palmitate</keyword>
<evidence type="ECO:0000256" key="5">
    <source>
        <dbReference type="ARBA" id="ARBA00022519"/>
    </source>
</evidence>
<comment type="similarity">
    <text evidence="1 18 20">Belongs to the ApbE family.</text>
</comment>
<comment type="subcellular location">
    <subcellularLocation>
        <location evidence="17 20">Cell inner membrane</location>
        <topology evidence="17 20">Lipid-anchor</topology>
        <orientation evidence="17 20">Periplasmic side</orientation>
    </subcellularLocation>
</comment>
<evidence type="ECO:0000256" key="21">
    <source>
        <dbReference type="SAM" id="MobiDB-lite"/>
    </source>
</evidence>
<feature type="region of interest" description="Disordered" evidence="21">
    <location>
        <begin position="323"/>
        <end position="342"/>
    </location>
</feature>
<evidence type="ECO:0000256" key="20">
    <source>
        <dbReference type="RuleBase" id="RU363002"/>
    </source>
</evidence>
<dbReference type="GO" id="GO:0005886">
    <property type="term" value="C:plasma membrane"/>
    <property type="evidence" value="ECO:0007669"/>
    <property type="project" value="UniProtKB-SubCell"/>
</dbReference>
<protein>
    <recommendedName>
        <fullName evidence="3 18">FAD:protein FMN transferase</fullName>
        <ecNumber evidence="2 18">2.7.1.180</ecNumber>
    </recommendedName>
    <alternativeName>
        <fullName evidence="15 18">Flavin transferase</fullName>
    </alternativeName>
</protein>
<evidence type="ECO:0000256" key="7">
    <source>
        <dbReference type="ARBA" id="ARBA00022679"/>
    </source>
</evidence>
<dbReference type="EMBL" id="RXTL01000018">
    <property type="protein sequence ID" value="RTS47203.1"/>
    <property type="molecule type" value="Genomic_DNA"/>
</dbReference>
<accession>A0ABD7K450</accession>
<dbReference type="EC" id="2.7.1.180" evidence="2 18"/>
<keyword evidence="8 18" id="KW-0479">Metal-binding</keyword>
<keyword evidence="12" id="KW-0472">Membrane</keyword>
<evidence type="ECO:0000256" key="15">
    <source>
        <dbReference type="ARBA" id="ARBA00031306"/>
    </source>
</evidence>
<feature type="chain" id="PRO_5044530508" description="FAD:protein FMN transferase" evidence="20">
    <location>
        <begin position="22"/>
        <end position="342"/>
    </location>
</feature>
<evidence type="ECO:0000256" key="12">
    <source>
        <dbReference type="ARBA" id="ARBA00023136"/>
    </source>
</evidence>
<dbReference type="PROSITE" id="PS51257">
    <property type="entry name" value="PROKAR_LIPOPROTEIN"/>
    <property type="match status" value="1"/>
</dbReference>
<dbReference type="PIRSF" id="PIRSF006268">
    <property type="entry name" value="ApbE"/>
    <property type="match status" value="1"/>
</dbReference>
<sequence length="342" mass="37204">MAERFRPLAMAGLAALALVLAGCGDTLESFGGPTMGSTYSIKYVRGASAPDVDTAKAAVEKILAEVDRQMSTYRDDSLVSRFNALPAQSCMELPAPMLELLRYGGELSEQSQGAFDMTVEPLMNLWGFGPQARVEKVPGAGEIAAARRDVGHRHLRIDGQRLCKDAAVQLDFDSIAAGYTVDAVGERLKELGVRSYLAEITGELKAEGRKPDGTPWRIAIEAPREGQRVAQQVLALDGYGVSTSGDYRNYFEENGQRYSHTFDPRTGAPISHHLASVTVIDPSTRNADGLSTLLMVLGPEEGYRFAEKHQLAALFVSRQGEGFSSRTTPRYEQLFGNQGERP</sequence>
<dbReference type="FunFam" id="3.10.520.10:FF:000001">
    <property type="entry name" value="FAD:protein FMN transferase"/>
    <property type="match status" value="1"/>
</dbReference>
<evidence type="ECO:0000256" key="3">
    <source>
        <dbReference type="ARBA" id="ARBA00016337"/>
    </source>
</evidence>
<comment type="caution">
    <text evidence="22">The sequence shown here is derived from an EMBL/GenBank/DDBJ whole genome shotgun (WGS) entry which is preliminary data.</text>
</comment>
<dbReference type="Proteomes" id="UP000276985">
    <property type="component" value="Unassembled WGS sequence"/>
</dbReference>
<feature type="binding site" evidence="19">
    <location>
        <position position="174"/>
    </location>
    <ligand>
        <name>Mg(2+)</name>
        <dbReference type="ChEBI" id="CHEBI:18420"/>
    </ligand>
</feature>
<gene>
    <name evidence="22" type="ORF">DY940_13030</name>
</gene>
<keyword evidence="4" id="KW-1003">Cell membrane</keyword>
<evidence type="ECO:0000256" key="2">
    <source>
        <dbReference type="ARBA" id="ARBA00011955"/>
    </source>
</evidence>
<evidence type="ECO:0000313" key="23">
    <source>
        <dbReference type="Proteomes" id="UP000276985"/>
    </source>
</evidence>
<comment type="catalytic activity">
    <reaction evidence="16 18 20">
        <text>L-threonyl-[protein] + FAD = FMN-L-threonyl-[protein] + AMP + H(+)</text>
        <dbReference type="Rhea" id="RHEA:36847"/>
        <dbReference type="Rhea" id="RHEA-COMP:11060"/>
        <dbReference type="Rhea" id="RHEA-COMP:11061"/>
        <dbReference type="ChEBI" id="CHEBI:15378"/>
        <dbReference type="ChEBI" id="CHEBI:30013"/>
        <dbReference type="ChEBI" id="CHEBI:57692"/>
        <dbReference type="ChEBI" id="CHEBI:74257"/>
        <dbReference type="ChEBI" id="CHEBI:456215"/>
        <dbReference type="EC" id="2.7.1.180"/>
    </reaction>
</comment>
<evidence type="ECO:0000256" key="11">
    <source>
        <dbReference type="ARBA" id="ARBA00022842"/>
    </source>
</evidence>
<dbReference type="RefSeq" id="WP_003156862.1">
    <property type="nucleotide sequence ID" value="NZ_CAADJR010000001.1"/>
</dbReference>
<feature type="binding site" evidence="19">
    <location>
        <position position="292"/>
    </location>
    <ligand>
        <name>Mg(2+)</name>
        <dbReference type="ChEBI" id="CHEBI:18420"/>
    </ligand>
</feature>
<evidence type="ECO:0000256" key="16">
    <source>
        <dbReference type="ARBA" id="ARBA00048540"/>
    </source>
</evidence>
<evidence type="ECO:0000256" key="14">
    <source>
        <dbReference type="ARBA" id="ARBA00023288"/>
    </source>
</evidence>
<dbReference type="SUPFAM" id="SSF143631">
    <property type="entry name" value="ApbE-like"/>
    <property type="match status" value="1"/>
</dbReference>
<organism evidence="22 23">
    <name type="scientific">Pseudomonas aeruginosa</name>
    <dbReference type="NCBI Taxonomy" id="287"/>
    <lineage>
        <taxon>Bacteria</taxon>
        <taxon>Pseudomonadati</taxon>
        <taxon>Pseudomonadota</taxon>
        <taxon>Gammaproteobacteria</taxon>
        <taxon>Pseudomonadales</taxon>
        <taxon>Pseudomonadaceae</taxon>
        <taxon>Pseudomonas</taxon>
    </lineage>
</organism>
<evidence type="ECO:0000256" key="1">
    <source>
        <dbReference type="ARBA" id="ARBA00008282"/>
    </source>
</evidence>
<evidence type="ECO:0000256" key="9">
    <source>
        <dbReference type="ARBA" id="ARBA00022729"/>
    </source>
</evidence>
<evidence type="ECO:0000256" key="6">
    <source>
        <dbReference type="ARBA" id="ARBA00022630"/>
    </source>
</evidence>
<evidence type="ECO:0000313" key="22">
    <source>
        <dbReference type="EMBL" id="RTS47203.1"/>
    </source>
</evidence>
<feature type="signal peptide" evidence="20">
    <location>
        <begin position="1"/>
        <end position="21"/>
    </location>
</feature>
<proteinExistence type="inferred from homology"/>
<keyword evidence="11 18" id="KW-0460">Magnesium</keyword>
<dbReference type="GO" id="GO:0046872">
    <property type="term" value="F:metal ion binding"/>
    <property type="evidence" value="ECO:0007669"/>
    <property type="project" value="UniProtKB-UniRule"/>
</dbReference>
<keyword evidence="5 20" id="KW-0997">Cell inner membrane</keyword>
<feature type="binding site" evidence="19">
    <location>
        <position position="288"/>
    </location>
    <ligand>
        <name>Mg(2+)</name>
        <dbReference type="ChEBI" id="CHEBI:18420"/>
    </ligand>
</feature>
<dbReference type="InterPro" id="IPR024932">
    <property type="entry name" value="ApbE"/>
</dbReference>
<name>A0ABD7K450_PSEAI</name>
<dbReference type="PANTHER" id="PTHR30040">
    <property type="entry name" value="THIAMINE BIOSYNTHESIS LIPOPROTEIN APBE"/>
    <property type="match status" value="1"/>
</dbReference>
<dbReference type="AlphaFoldDB" id="A0ABD7K450"/>
<keyword evidence="10 18" id="KW-0274">FAD</keyword>
<keyword evidence="6 18" id="KW-0285">Flavoprotein</keyword>
<evidence type="ECO:0000256" key="10">
    <source>
        <dbReference type="ARBA" id="ARBA00022827"/>
    </source>
</evidence>
<evidence type="ECO:0000256" key="19">
    <source>
        <dbReference type="PIRSR" id="PIRSR006268-2"/>
    </source>
</evidence>
<dbReference type="Gene3D" id="3.10.520.10">
    <property type="entry name" value="ApbE-like domains"/>
    <property type="match status" value="1"/>
</dbReference>
<dbReference type="GO" id="GO:0016740">
    <property type="term" value="F:transferase activity"/>
    <property type="evidence" value="ECO:0007669"/>
    <property type="project" value="UniProtKB-UniRule"/>
</dbReference>
<evidence type="ECO:0000256" key="4">
    <source>
        <dbReference type="ARBA" id="ARBA00022475"/>
    </source>
</evidence>
<comment type="cofactor">
    <cofactor evidence="19">
        <name>Mg(2+)</name>
        <dbReference type="ChEBI" id="CHEBI:18420"/>
    </cofactor>
    <cofactor evidence="19">
        <name>Mn(2+)</name>
        <dbReference type="ChEBI" id="CHEBI:29035"/>
    </cofactor>
    <text evidence="19">Magnesium. Can also use manganese.</text>
</comment>
<dbReference type="InterPro" id="IPR003374">
    <property type="entry name" value="ApbE-like_sf"/>
</dbReference>
<dbReference type="Pfam" id="PF02424">
    <property type="entry name" value="ApbE"/>
    <property type="match status" value="1"/>
</dbReference>
<evidence type="ECO:0000256" key="13">
    <source>
        <dbReference type="ARBA" id="ARBA00023139"/>
    </source>
</evidence>
<evidence type="ECO:0000256" key="17">
    <source>
        <dbReference type="ARBA" id="ARBA00060485"/>
    </source>
</evidence>
<keyword evidence="7 18" id="KW-0808">Transferase</keyword>
<comment type="function">
    <text evidence="20">Flavin transferase that catalyzes the transfer of the FMN moiety of FAD and its covalent binding to the hydroxyl group of a threonine residue in a target flavoprotein.</text>
</comment>
<evidence type="ECO:0000256" key="18">
    <source>
        <dbReference type="PIRNR" id="PIRNR006268"/>
    </source>
</evidence>
<evidence type="ECO:0000256" key="8">
    <source>
        <dbReference type="ARBA" id="ARBA00022723"/>
    </source>
</evidence>
<dbReference type="PANTHER" id="PTHR30040:SF2">
    <property type="entry name" value="FAD:PROTEIN FMN TRANSFERASE"/>
    <property type="match status" value="1"/>
</dbReference>
<keyword evidence="14 20" id="KW-0449">Lipoprotein</keyword>
<keyword evidence="9 20" id="KW-0732">Signal</keyword>